<dbReference type="InterPro" id="IPR008912">
    <property type="entry name" value="Uncharacterised_CoxE"/>
</dbReference>
<dbReference type="AlphaFoldDB" id="C3NIS8"/>
<dbReference type="GeneID" id="7810965"/>
<protein>
    <submittedName>
        <fullName evidence="1">VWA containing CoxE family protein</fullName>
    </submittedName>
</protein>
<organism evidence="1 2">
    <name type="scientific">Saccharolobus islandicus (strain Y.N.15.51 / Yellowstone #2)</name>
    <name type="common">Sulfolobus islandicus</name>
    <dbReference type="NCBI Taxonomy" id="419942"/>
    <lineage>
        <taxon>Archaea</taxon>
        <taxon>Thermoproteota</taxon>
        <taxon>Thermoprotei</taxon>
        <taxon>Sulfolobales</taxon>
        <taxon>Sulfolobaceae</taxon>
        <taxon>Saccharolobus</taxon>
    </lineage>
</organism>
<dbReference type="KEGG" id="sin:YN1551_2001"/>
<dbReference type="RefSeq" id="WP_012717667.1">
    <property type="nucleotide sequence ID" value="NC_012623.1"/>
</dbReference>
<proteinExistence type="predicted"/>
<dbReference type="InterPro" id="IPR036465">
    <property type="entry name" value="vWFA_dom_sf"/>
</dbReference>
<dbReference type="Pfam" id="PF05762">
    <property type="entry name" value="VWA_CoxE"/>
    <property type="match status" value="1"/>
</dbReference>
<evidence type="ECO:0000313" key="2">
    <source>
        <dbReference type="Proteomes" id="UP000006818"/>
    </source>
</evidence>
<dbReference type="PANTHER" id="PTHR39338:SF6">
    <property type="entry name" value="BLL5662 PROTEIN"/>
    <property type="match status" value="1"/>
</dbReference>
<gene>
    <name evidence="1" type="ordered locus">YN1551_2001</name>
</gene>
<dbReference type="EMBL" id="CP001404">
    <property type="protein sequence ID" value="ACP49038.1"/>
    <property type="molecule type" value="Genomic_DNA"/>
</dbReference>
<sequence>MEERIAIVKIANILRQMGRNVGIDETIDALRALELIRDKDLDTIRAILKATLIKDFTLLESNKREEEKNSVIGKITQSNYLAAEYYIYSRIESKAKLPSFIITNSDLIKWSKIAKYVEEITLNYKGRRFKPKDKGEIDMRRTIRSETKYSMESPYLLKSVRKINKSNLILLCDVSGSMKDFFKETILLSFFIKRNIPKSEIFHFSTDLRRVTNLFQVTSIYKVNVRKLALAVSYGSGTKIGEALYMLRRNFGDLIHHNNSILIFSDGWDLGDLELLDREMRIIKRRCKKIVWMNPLLDELHPPETSGMKIALKYVDLLLSPDIKKSLSY</sequence>
<dbReference type="Proteomes" id="UP000006818">
    <property type="component" value="Chromosome"/>
</dbReference>
<reference evidence="1 2" key="1">
    <citation type="journal article" date="2009" name="Proc. Natl. Acad. Sci. U.S.A.">
        <title>Biogeography of the Sulfolobus islandicus pan-genome.</title>
        <authorList>
            <person name="Reno M.L."/>
            <person name="Held N.L."/>
            <person name="Fields C.J."/>
            <person name="Burke P.V."/>
            <person name="Whitaker R.J."/>
        </authorList>
    </citation>
    <scope>NUCLEOTIDE SEQUENCE [LARGE SCALE GENOMIC DNA]</scope>
    <source>
        <strain evidence="2">Y.N.15.51 / Yellowstone #2</strain>
    </source>
</reference>
<dbReference type="CDD" id="cd00198">
    <property type="entry name" value="vWFA"/>
    <property type="match status" value="1"/>
</dbReference>
<dbReference type="SUPFAM" id="SSF53300">
    <property type="entry name" value="vWA-like"/>
    <property type="match status" value="1"/>
</dbReference>
<dbReference type="PANTHER" id="PTHR39338">
    <property type="entry name" value="BLL5662 PROTEIN-RELATED"/>
    <property type="match status" value="1"/>
</dbReference>
<evidence type="ECO:0000313" key="1">
    <source>
        <dbReference type="EMBL" id="ACP49038.1"/>
    </source>
</evidence>
<dbReference type="HOGENOM" id="CLU_843640_0_0_2"/>
<accession>C3NIS8</accession>
<dbReference type="Gene3D" id="3.40.50.410">
    <property type="entry name" value="von Willebrand factor, type A domain"/>
    <property type="match status" value="1"/>
</dbReference>
<name>C3NIS8_SACI1</name>